<evidence type="ECO:0000313" key="5">
    <source>
        <dbReference type="EMBL" id="KAL1494465.1"/>
    </source>
</evidence>
<evidence type="ECO:0000313" key="6">
    <source>
        <dbReference type="Proteomes" id="UP001566132"/>
    </source>
</evidence>
<name>A0ABD1EIE1_HYPHA</name>
<dbReference type="GO" id="GO:0008033">
    <property type="term" value="P:tRNA processing"/>
    <property type="evidence" value="ECO:0007669"/>
    <property type="project" value="UniProtKB-KW"/>
</dbReference>
<dbReference type="PANTHER" id="PTHR15314">
    <property type="entry name" value="RIBONUCLEASE P PROTEIN SUBUNIT P20"/>
    <property type="match status" value="1"/>
</dbReference>
<evidence type="ECO:0000256" key="4">
    <source>
        <dbReference type="SAM" id="MobiDB-lite"/>
    </source>
</evidence>
<comment type="subcellular location">
    <subcellularLocation>
        <location evidence="1">Nucleus</location>
        <location evidence="1">Nucleolus</location>
    </subcellularLocation>
</comment>
<accession>A0ABD1EIE1</accession>
<sequence>MAENNPKSNRGKIERTPKKQPKKLNPNLILRKRQPVKPQTGPNVIYVSSKTSTKCLLERCSKLIANNHKEIILYCLGAAIQQGILLALQVCERHINFQCETKTFTTTLIDDLEPVVDEADYEIQKRINSALKIRIFCIDPLEQSTSSDVKR</sequence>
<comment type="caution">
    <text evidence="5">The sequence shown here is derived from an EMBL/GenBank/DDBJ whole genome shotgun (WGS) entry which is preliminary data.</text>
</comment>
<protein>
    <submittedName>
        <fullName evidence="5">Uncharacterized protein</fullName>
    </submittedName>
</protein>
<keyword evidence="3" id="KW-0539">Nucleus</keyword>
<dbReference type="Gene3D" id="3.30.110.20">
    <property type="entry name" value="Alba-like domain"/>
    <property type="match status" value="1"/>
</dbReference>
<reference evidence="5 6" key="1">
    <citation type="submission" date="2024-05" db="EMBL/GenBank/DDBJ databases">
        <title>Genetic variation in Jamaican populations of the coffee berry borer (Hypothenemus hampei).</title>
        <authorList>
            <person name="Errbii M."/>
            <person name="Myrie A."/>
        </authorList>
    </citation>
    <scope>NUCLEOTIDE SEQUENCE [LARGE SCALE GENOMIC DNA]</scope>
    <source>
        <strain evidence="5">JA-Hopewell-2020-01-JO</strain>
        <tissue evidence="5">Whole body</tissue>
    </source>
</reference>
<dbReference type="InterPro" id="IPR014612">
    <property type="entry name" value="Pop7/Rpp20"/>
</dbReference>
<organism evidence="5 6">
    <name type="scientific">Hypothenemus hampei</name>
    <name type="common">Coffee berry borer</name>
    <dbReference type="NCBI Taxonomy" id="57062"/>
    <lineage>
        <taxon>Eukaryota</taxon>
        <taxon>Metazoa</taxon>
        <taxon>Ecdysozoa</taxon>
        <taxon>Arthropoda</taxon>
        <taxon>Hexapoda</taxon>
        <taxon>Insecta</taxon>
        <taxon>Pterygota</taxon>
        <taxon>Neoptera</taxon>
        <taxon>Endopterygota</taxon>
        <taxon>Coleoptera</taxon>
        <taxon>Polyphaga</taxon>
        <taxon>Cucujiformia</taxon>
        <taxon>Curculionidae</taxon>
        <taxon>Scolytinae</taxon>
        <taxon>Hypothenemus</taxon>
    </lineage>
</organism>
<dbReference type="SUPFAM" id="SSF82704">
    <property type="entry name" value="AlbA-like"/>
    <property type="match status" value="1"/>
</dbReference>
<proteinExistence type="predicted"/>
<dbReference type="PANTHER" id="PTHR15314:SF1">
    <property type="entry name" value="RIBONUCLEASE P PROTEIN SUBUNIT P20"/>
    <property type="match status" value="1"/>
</dbReference>
<dbReference type="EMBL" id="JBDJPC010000007">
    <property type="protein sequence ID" value="KAL1494465.1"/>
    <property type="molecule type" value="Genomic_DNA"/>
</dbReference>
<gene>
    <name evidence="5" type="ORF">ABEB36_010061</name>
</gene>
<dbReference type="InterPro" id="IPR036882">
    <property type="entry name" value="Alba-like_dom_sf"/>
</dbReference>
<evidence type="ECO:0000256" key="3">
    <source>
        <dbReference type="ARBA" id="ARBA00023242"/>
    </source>
</evidence>
<dbReference type="AlphaFoldDB" id="A0ABD1EIE1"/>
<keyword evidence="6" id="KW-1185">Reference proteome</keyword>
<evidence type="ECO:0000256" key="1">
    <source>
        <dbReference type="ARBA" id="ARBA00004604"/>
    </source>
</evidence>
<evidence type="ECO:0000256" key="2">
    <source>
        <dbReference type="ARBA" id="ARBA00022694"/>
    </source>
</evidence>
<dbReference type="Proteomes" id="UP001566132">
    <property type="component" value="Unassembled WGS sequence"/>
</dbReference>
<dbReference type="Pfam" id="PF12328">
    <property type="entry name" value="Rpp20"/>
    <property type="match status" value="1"/>
</dbReference>
<feature type="region of interest" description="Disordered" evidence="4">
    <location>
        <begin position="1"/>
        <end position="26"/>
    </location>
</feature>
<dbReference type="GO" id="GO:0005730">
    <property type="term" value="C:nucleolus"/>
    <property type="evidence" value="ECO:0007669"/>
    <property type="project" value="UniProtKB-SubCell"/>
</dbReference>
<keyword evidence="2" id="KW-0819">tRNA processing</keyword>